<dbReference type="SUPFAM" id="SSF54106">
    <property type="entry name" value="LysM domain"/>
    <property type="match status" value="1"/>
</dbReference>
<reference evidence="3 4" key="1">
    <citation type="submission" date="2018-10" db="EMBL/GenBank/DDBJ databases">
        <title>Sequencing the genomes of 1000 actinobacteria strains.</title>
        <authorList>
            <person name="Klenk H.-P."/>
        </authorList>
    </citation>
    <scope>NUCLEOTIDE SEQUENCE [LARGE SCALE GENOMIC DNA]</scope>
    <source>
        <strain evidence="3 4">DSM 43800</strain>
    </source>
</reference>
<sequence length="165" mass="17523">MVVVIGTRAGFELVDGAAAEDVRRGEPLRPGPRVLRSFADTRRPHTPRARPLAVHGAPEAAACRVREDKRHPAVQLAVQTILAVVAAVTLSLLYLHGSGATTVPERTTVVHVQIGDSLWDIAERTAPNSDPEAVVARIRQLNDLDTTSITPGQPLVVPDGGTTSP</sequence>
<evidence type="ECO:0000256" key="1">
    <source>
        <dbReference type="SAM" id="MobiDB-lite"/>
    </source>
</evidence>
<dbReference type="Proteomes" id="UP000282084">
    <property type="component" value="Unassembled WGS sequence"/>
</dbReference>
<feature type="domain" description="LysM" evidence="2">
    <location>
        <begin position="108"/>
        <end position="157"/>
    </location>
</feature>
<keyword evidence="4" id="KW-1185">Reference proteome</keyword>
<organism evidence="3 4">
    <name type="scientific">Saccharothrix australiensis</name>
    <dbReference type="NCBI Taxonomy" id="2072"/>
    <lineage>
        <taxon>Bacteria</taxon>
        <taxon>Bacillati</taxon>
        <taxon>Actinomycetota</taxon>
        <taxon>Actinomycetes</taxon>
        <taxon>Pseudonocardiales</taxon>
        <taxon>Pseudonocardiaceae</taxon>
        <taxon>Saccharothrix</taxon>
    </lineage>
</organism>
<dbReference type="InterPro" id="IPR018392">
    <property type="entry name" value="LysM"/>
</dbReference>
<feature type="region of interest" description="Disordered" evidence="1">
    <location>
        <begin position="146"/>
        <end position="165"/>
    </location>
</feature>
<gene>
    <name evidence="3" type="ORF">C8E97_1902</name>
</gene>
<dbReference type="PROSITE" id="PS51782">
    <property type="entry name" value="LYSM"/>
    <property type="match status" value="1"/>
</dbReference>
<dbReference type="RefSeq" id="WP_121011191.1">
    <property type="nucleotide sequence ID" value="NZ_RBXO01000001.1"/>
</dbReference>
<evidence type="ECO:0000313" key="3">
    <source>
        <dbReference type="EMBL" id="RKT53343.1"/>
    </source>
</evidence>
<dbReference type="EMBL" id="RBXO01000001">
    <property type="protein sequence ID" value="RKT53343.1"/>
    <property type="molecule type" value="Genomic_DNA"/>
</dbReference>
<dbReference type="InterPro" id="IPR036779">
    <property type="entry name" value="LysM_dom_sf"/>
</dbReference>
<accession>A0A495VXM5</accession>
<dbReference type="CDD" id="cd00118">
    <property type="entry name" value="LysM"/>
    <property type="match status" value="1"/>
</dbReference>
<comment type="caution">
    <text evidence="3">The sequence shown here is derived from an EMBL/GenBank/DDBJ whole genome shotgun (WGS) entry which is preliminary data.</text>
</comment>
<dbReference type="AlphaFoldDB" id="A0A495VXM5"/>
<proteinExistence type="predicted"/>
<evidence type="ECO:0000259" key="2">
    <source>
        <dbReference type="PROSITE" id="PS51782"/>
    </source>
</evidence>
<dbReference type="Pfam" id="PF01476">
    <property type="entry name" value="LysM"/>
    <property type="match status" value="1"/>
</dbReference>
<dbReference type="OrthoDB" id="3699712at2"/>
<name>A0A495VXM5_9PSEU</name>
<dbReference type="SMART" id="SM00257">
    <property type="entry name" value="LysM"/>
    <property type="match status" value="1"/>
</dbReference>
<evidence type="ECO:0000313" key="4">
    <source>
        <dbReference type="Proteomes" id="UP000282084"/>
    </source>
</evidence>
<protein>
    <submittedName>
        <fullName evidence="3">LysM domain-containing protein</fullName>
    </submittedName>
</protein>
<dbReference type="Gene3D" id="3.10.350.10">
    <property type="entry name" value="LysM domain"/>
    <property type="match status" value="1"/>
</dbReference>